<dbReference type="Proteomes" id="UP000181942">
    <property type="component" value="Unassembled WGS sequence"/>
</dbReference>
<proteinExistence type="predicted"/>
<evidence type="ECO:0000313" key="2">
    <source>
        <dbReference type="EMBL" id="SFE86787.1"/>
    </source>
</evidence>
<dbReference type="RefSeq" id="WP_075026787.1">
    <property type="nucleotide sequence ID" value="NZ_FONR01000002.1"/>
</dbReference>
<feature type="transmembrane region" description="Helical" evidence="1">
    <location>
        <begin position="167"/>
        <end position="189"/>
    </location>
</feature>
<keyword evidence="1" id="KW-1133">Transmembrane helix</keyword>
<keyword evidence="1" id="KW-0472">Membrane</keyword>
<feature type="transmembrane region" description="Helical" evidence="1">
    <location>
        <begin position="257"/>
        <end position="277"/>
    </location>
</feature>
<dbReference type="PANTHER" id="PTHR37305:SF1">
    <property type="entry name" value="MEMBRANE PROTEIN"/>
    <property type="match status" value="1"/>
</dbReference>
<accession>A0A1I2E263</accession>
<protein>
    <recommendedName>
        <fullName evidence="4">ABC-2 family transporter protein</fullName>
    </recommendedName>
</protein>
<evidence type="ECO:0000256" key="1">
    <source>
        <dbReference type="SAM" id="Phobius"/>
    </source>
</evidence>
<feature type="transmembrane region" description="Helical" evidence="1">
    <location>
        <begin position="35"/>
        <end position="53"/>
    </location>
</feature>
<organism evidence="2 3">
    <name type="scientific">Streptomyces mirabilis</name>
    <dbReference type="NCBI Taxonomy" id="68239"/>
    <lineage>
        <taxon>Bacteria</taxon>
        <taxon>Bacillati</taxon>
        <taxon>Actinomycetota</taxon>
        <taxon>Actinomycetes</taxon>
        <taxon>Kitasatosporales</taxon>
        <taxon>Streptomycetaceae</taxon>
        <taxon>Streptomyces</taxon>
    </lineage>
</organism>
<evidence type="ECO:0008006" key="4">
    <source>
        <dbReference type="Google" id="ProtNLM"/>
    </source>
</evidence>
<feature type="transmembrane region" description="Helical" evidence="1">
    <location>
        <begin position="123"/>
        <end position="147"/>
    </location>
</feature>
<sequence length="282" mass="29779">MTALALTPAPAHPAARFTDLLAAEWIKLRSLRSTYWALGAGALAVIGFNANAARVHAHDYPRYNPQMRAFAWELALRDAFTDGSALILILAAASIGAITVVGEYSTGLIRTTLAAVPDRRALMAAKVVVVTAVMTLYGASVASASFASTQAILTTRDAAVSITHFGALRVVVASALLAPVCALAGMALGALIRHSASTMVAVTAVLLLVPDFITDRYRWTAAVRHAMPVNAWTRLTDIAYGHDPFTRLPRYGATVTGSWSVLGAWAVVSAVIVVVAVDRRDV</sequence>
<dbReference type="EMBL" id="FONR01000002">
    <property type="protein sequence ID" value="SFE86787.1"/>
    <property type="molecule type" value="Genomic_DNA"/>
</dbReference>
<reference evidence="2 3" key="1">
    <citation type="submission" date="2016-10" db="EMBL/GenBank/DDBJ databases">
        <authorList>
            <person name="de Groot N.N."/>
        </authorList>
    </citation>
    <scope>NUCLEOTIDE SEQUENCE [LARGE SCALE GENOMIC DNA]</scope>
    <source>
        <strain evidence="2 3">OK461</strain>
    </source>
</reference>
<gene>
    <name evidence="2" type="ORF">SAMN02787118_102939</name>
</gene>
<name>A0A1I2E263_9ACTN</name>
<keyword evidence="1" id="KW-0812">Transmembrane</keyword>
<evidence type="ECO:0000313" key="3">
    <source>
        <dbReference type="Proteomes" id="UP000181942"/>
    </source>
</evidence>
<dbReference type="OrthoDB" id="3480265at2"/>
<dbReference type="AlphaFoldDB" id="A0A1I2E263"/>
<feature type="transmembrane region" description="Helical" evidence="1">
    <location>
        <begin position="83"/>
        <end position="102"/>
    </location>
</feature>
<dbReference type="PANTHER" id="PTHR37305">
    <property type="entry name" value="INTEGRAL MEMBRANE PROTEIN-RELATED"/>
    <property type="match status" value="1"/>
</dbReference>